<dbReference type="SUPFAM" id="SSF110324">
    <property type="entry name" value="Ribosomal L27 protein-like"/>
    <property type="match status" value="1"/>
</dbReference>
<dbReference type="NCBIfam" id="NF003181">
    <property type="entry name" value="PRK04163.1-1"/>
    <property type="match status" value="1"/>
</dbReference>
<evidence type="ECO:0000256" key="1">
    <source>
        <dbReference type="ARBA" id="ARBA00009155"/>
    </source>
</evidence>
<dbReference type="GO" id="GO:0000467">
    <property type="term" value="P:exonucleolytic trimming to generate mature 3'-end of 5.8S rRNA from tricistronic rRNA transcript (SSU-rRNA, 5.8S rRNA, LSU-rRNA)"/>
    <property type="evidence" value="ECO:0007669"/>
    <property type="project" value="TreeGrafter"/>
</dbReference>
<dbReference type="PROSITE" id="PS50126">
    <property type="entry name" value="S1"/>
    <property type="match status" value="1"/>
</dbReference>
<protein>
    <recommendedName>
        <fullName evidence="5">Exosome complex component Rrp4</fullName>
    </recommendedName>
</protein>
<dbReference type="InterPro" id="IPR036612">
    <property type="entry name" value="KH_dom_type_1_sf"/>
</dbReference>
<evidence type="ECO:0000313" key="9">
    <source>
        <dbReference type="Proteomes" id="UP000427373"/>
    </source>
</evidence>
<dbReference type="KEGG" id="soh:D1869_02010"/>
<dbReference type="GO" id="GO:0071034">
    <property type="term" value="P:CUT catabolic process"/>
    <property type="evidence" value="ECO:0007669"/>
    <property type="project" value="TreeGrafter"/>
</dbReference>
<dbReference type="SUPFAM" id="SSF50249">
    <property type="entry name" value="Nucleic acid-binding proteins"/>
    <property type="match status" value="1"/>
</dbReference>
<organism evidence="8 9">
    <name type="scientific">Sulfurisphaera ohwakuensis</name>
    <dbReference type="NCBI Taxonomy" id="69656"/>
    <lineage>
        <taxon>Archaea</taxon>
        <taxon>Thermoproteota</taxon>
        <taxon>Thermoprotei</taxon>
        <taxon>Sulfolobales</taxon>
        <taxon>Sulfolobaceae</taxon>
        <taxon>Sulfurisphaera</taxon>
    </lineage>
</organism>
<keyword evidence="2 5" id="KW-0963">Cytoplasm</keyword>
<dbReference type="CDD" id="cd05789">
    <property type="entry name" value="S1_Rrp4"/>
    <property type="match status" value="1"/>
</dbReference>
<evidence type="ECO:0000256" key="3">
    <source>
        <dbReference type="ARBA" id="ARBA00022835"/>
    </source>
</evidence>
<dbReference type="Proteomes" id="UP000582213">
    <property type="component" value="Unassembled WGS sequence"/>
</dbReference>
<dbReference type="OrthoDB" id="35160at2157"/>
<reference evidence="8 9" key="1">
    <citation type="submission" date="2019-10" db="EMBL/GenBank/DDBJ databases">
        <title>Genome Sequences from Six Type Strain Members of the Archaeal Family Sulfolobaceae: Acidianus ambivalens, Acidianus infernus, Metallosphaera prunae, Stygiolobus azoricus, Sulfolobus metallicus, and Sulfurisphaera ohwakuensis.</title>
        <authorList>
            <person name="Counts J.A."/>
            <person name="Kelly R.M."/>
        </authorList>
    </citation>
    <scope>NUCLEOTIDE SEQUENCE [LARGE SCALE GENOMIC DNA]</scope>
    <source>
        <strain evidence="8 9">TA-1</strain>
    </source>
</reference>
<comment type="subunit">
    <text evidence="5">Component of the archaeal exosome complex. Forms a trimer of Rrp4 and/or Csl4 subunits. The trimer associates with an hexameric ring-like arrangement composed of 3 Rrp41-Rrp42 heterodimers.</text>
</comment>
<dbReference type="GO" id="GO:0000178">
    <property type="term" value="C:exosome (RNase complex)"/>
    <property type="evidence" value="ECO:0007669"/>
    <property type="project" value="UniProtKB-KW"/>
</dbReference>
<evidence type="ECO:0000313" key="10">
    <source>
        <dbReference type="Proteomes" id="UP000582213"/>
    </source>
</evidence>
<dbReference type="PANTHER" id="PTHR21321:SF4">
    <property type="entry name" value="EXOSOME COMPLEX COMPONENT RRP4"/>
    <property type="match status" value="1"/>
</dbReference>
<accession>A0A650CEB0</accession>
<keyword evidence="3 5" id="KW-0271">Exosome</keyword>
<dbReference type="SMART" id="SM00316">
    <property type="entry name" value="S1"/>
    <property type="match status" value="1"/>
</dbReference>
<name>A0A650CEB0_SULOH</name>
<dbReference type="GO" id="GO:0005737">
    <property type="term" value="C:cytoplasm"/>
    <property type="evidence" value="ECO:0007669"/>
    <property type="project" value="UniProtKB-SubCell"/>
</dbReference>
<keyword evidence="9" id="KW-1185">Reference proteome</keyword>
<evidence type="ECO:0000259" key="6">
    <source>
        <dbReference type="PROSITE" id="PS50126"/>
    </source>
</evidence>
<dbReference type="Gene3D" id="2.40.50.140">
    <property type="entry name" value="Nucleic acid-binding proteins"/>
    <property type="match status" value="1"/>
</dbReference>
<reference evidence="7 10" key="2">
    <citation type="submission" date="2020-08" db="EMBL/GenBank/DDBJ databases">
        <title>Genomic Encyclopedia of Type Strains, Phase IV (KMG-IV): sequencing the most valuable type-strain genomes for metagenomic binning, comparative biology and taxonomic classification.</title>
        <authorList>
            <person name="Goeker M."/>
        </authorList>
    </citation>
    <scope>NUCLEOTIDE SEQUENCE [LARGE SCALE GENOMIC DNA]</scope>
    <source>
        <strain evidence="7 10">DSM 12421</strain>
    </source>
</reference>
<keyword evidence="4 5" id="KW-0694">RNA-binding</keyword>
<gene>
    <name evidence="5" type="primary">rrp4</name>
    <name evidence="8" type="ORF">D1869_02010</name>
    <name evidence="7" type="ORF">HNQ62_000708</name>
</gene>
<feature type="domain" description="S1 motif" evidence="6">
    <location>
        <begin position="70"/>
        <end position="143"/>
    </location>
</feature>
<dbReference type="Gene3D" id="3.30.1370.10">
    <property type="entry name" value="K Homology domain, type 1"/>
    <property type="match status" value="1"/>
</dbReference>
<dbReference type="InterPro" id="IPR023474">
    <property type="entry name" value="Rrp4"/>
</dbReference>
<dbReference type="Pfam" id="PF15985">
    <property type="entry name" value="KH_6"/>
    <property type="match status" value="1"/>
</dbReference>
<dbReference type="EMBL" id="JACHFY010000002">
    <property type="protein sequence ID" value="MBB5252975.1"/>
    <property type="molecule type" value="Genomic_DNA"/>
</dbReference>
<dbReference type="SUPFAM" id="SSF54791">
    <property type="entry name" value="Eukaryotic type KH-domain (KH-domain type I)"/>
    <property type="match status" value="1"/>
</dbReference>
<dbReference type="InterPro" id="IPR003029">
    <property type="entry name" value="S1_domain"/>
</dbReference>
<dbReference type="PANTHER" id="PTHR21321">
    <property type="entry name" value="PNAS-3 RELATED"/>
    <property type="match status" value="1"/>
</dbReference>
<evidence type="ECO:0000256" key="5">
    <source>
        <dbReference type="HAMAP-Rule" id="MF_00623"/>
    </source>
</evidence>
<dbReference type="InterPro" id="IPR004088">
    <property type="entry name" value="KH_dom_type_1"/>
</dbReference>
<dbReference type="GO" id="GO:0071051">
    <property type="term" value="P:poly(A)-dependent snoRNA 3'-end processing"/>
    <property type="evidence" value="ECO:0007669"/>
    <property type="project" value="TreeGrafter"/>
</dbReference>
<dbReference type="GO" id="GO:0034475">
    <property type="term" value="P:U4 snRNA 3'-end processing"/>
    <property type="evidence" value="ECO:0007669"/>
    <property type="project" value="TreeGrafter"/>
</dbReference>
<comment type="similarity">
    <text evidence="1 5">Belongs to the RRP4 family.</text>
</comment>
<dbReference type="CDD" id="cd22524">
    <property type="entry name" value="KH-I_Rrp4_prokar"/>
    <property type="match status" value="1"/>
</dbReference>
<dbReference type="GO" id="GO:0008143">
    <property type="term" value="F:poly(A) binding"/>
    <property type="evidence" value="ECO:0007669"/>
    <property type="project" value="InterPro"/>
</dbReference>
<dbReference type="InterPro" id="IPR012340">
    <property type="entry name" value="NA-bd_OB-fold"/>
</dbReference>
<dbReference type="Pfam" id="PF22625">
    <property type="entry name" value="ECR1_N_2"/>
    <property type="match status" value="1"/>
</dbReference>
<dbReference type="SMR" id="A0A650CEB0"/>
<dbReference type="InterPro" id="IPR048565">
    <property type="entry name" value="S1_RRP4"/>
</dbReference>
<dbReference type="SMART" id="SM00322">
    <property type="entry name" value="KH"/>
    <property type="match status" value="1"/>
</dbReference>
<sequence length="247" mass="27575">MSNSKIYFEDRSIVTPGDLIAEGDFQIPWSPYYYKIGNKYYSSITGLIEVKENLFEIVPLEGHRYIPKVGDTVIGLIEDVEIYGWVLDIKSPYSAYLPASSFLGRPVSPGEDLRRYLNLGDYVIAKIETYDRTINPILSIKGKGLGRVSSGIVIDIPPVKVPRVIGKNRSMLDTLTSETGCEILVAQNGRILANCATKMIEEALVEAIQIIEKESHIKGLTEKIRKFLREKLGETKNDSATKTEANT</sequence>
<dbReference type="PROSITE" id="PS50084">
    <property type="entry name" value="KH_TYPE_1"/>
    <property type="match status" value="1"/>
</dbReference>
<dbReference type="InterPro" id="IPR054371">
    <property type="entry name" value="RRP4_N"/>
</dbReference>
<evidence type="ECO:0000256" key="2">
    <source>
        <dbReference type="ARBA" id="ARBA00022490"/>
    </source>
</evidence>
<comment type="subcellular location">
    <subcellularLocation>
        <location evidence="5">Cytoplasm</location>
    </subcellularLocation>
</comment>
<dbReference type="GeneID" id="1458381"/>
<dbReference type="Proteomes" id="UP000427373">
    <property type="component" value="Chromosome"/>
</dbReference>
<proteinExistence type="inferred from homology"/>
<dbReference type="GeneID" id="95643448"/>
<dbReference type="Gene3D" id="2.40.50.100">
    <property type="match status" value="1"/>
</dbReference>
<dbReference type="InterPro" id="IPR026699">
    <property type="entry name" value="Exosome_RNA_bind1/RRP40/RRP4"/>
</dbReference>
<dbReference type="AlphaFoldDB" id="A0A650CEB0"/>
<dbReference type="HAMAP" id="MF_00623">
    <property type="entry name" value="Exosome_Rrp4"/>
    <property type="match status" value="1"/>
</dbReference>
<evidence type="ECO:0000313" key="8">
    <source>
        <dbReference type="EMBL" id="QGR16098.1"/>
    </source>
</evidence>
<dbReference type="InterPro" id="IPR004087">
    <property type="entry name" value="KH_dom"/>
</dbReference>
<evidence type="ECO:0000256" key="4">
    <source>
        <dbReference type="ARBA" id="ARBA00022884"/>
    </source>
</evidence>
<dbReference type="EMBL" id="CP045484">
    <property type="protein sequence ID" value="QGR16098.1"/>
    <property type="molecule type" value="Genomic_DNA"/>
</dbReference>
<dbReference type="RefSeq" id="WP_010978417.1">
    <property type="nucleotide sequence ID" value="NZ_AP031374.1"/>
</dbReference>
<comment type="function">
    <text evidence="5">Non-catalytic component of the exosome, which is a complex involved in RNA degradation. Increases the RNA binding and the efficiency of RNA degradation. Confers strong poly(A) specificity to the exosome.</text>
</comment>
<evidence type="ECO:0000313" key="7">
    <source>
        <dbReference type="EMBL" id="MBB5252975.1"/>
    </source>
</evidence>